<dbReference type="PANTHER" id="PTHR48075:SF1">
    <property type="entry name" value="LAMBDA-CRYSTALLIN HOMOLOG"/>
    <property type="match status" value="1"/>
</dbReference>
<accession>A0A9P8JW40</accession>
<keyword evidence="4" id="KW-0472">Membrane</keyword>
<evidence type="ECO:0000313" key="8">
    <source>
        <dbReference type="Proteomes" id="UP000729357"/>
    </source>
</evidence>
<evidence type="ECO:0000256" key="2">
    <source>
        <dbReference type="ARBA" id="ARBA00023002"/>
    </source>
</evidence>
<comment type="similarity">
    <text evidence="1">Belongs to the 3-hydroxyacyl-CoA dehydrogenase family.</text>
</comment>
<name>A0A9P8JW40_AURME</name>
<keyword evidence="4" id="KW-0812">Transmembrane</keyword>
<evidence type="ECO:0000259" key="5">
    <source>
        <dbReference type="Pfam" id="PF00725"/>
    </source>
</evidence>
<reference evidence="7" key="2">
    <citation type="submission" date="2021-08" db="EMBL/GenBank/DDBJ databases">
        <authorList>
            <person name="Gostincar C."/>
            <person name="Sun X."/>
            <person name="Song Z."/>
            <person name="Gunde-Cimerman N."/>
        </authorList>
    </citation>
    <scope>NUCLEOTIDE SEQUENCE</scope>
    <source>
        <strain evidence="7">EXF-9298</strain>
    </source>
</reference>
<keyword evidence="2" id="KW-0560">Oxidoreductase</keyword>
<evidence type="ECO:0000259" key="6">
    <source>
        <dbReference type="Pfam" id="PF02737"/>
    </source>
</evidence>
<dbReference type="SUPFAM" id="SSF48179">
    <property type="entry name" value="6-phosphogluconate dehydrogenase C-terminal domain-like"/>
    <property type="match status" value="1"/>
</dbReference>
<gene>
    <name evidence="7" type="ORF">KCU98_g6234</name>
</gene>
<dbReference type="InterPro" id="IPR013328">
    <property type="entry name" value="6PGD_dom2"/>
</dbReference>
<evidence type="ECO:0000256" key="3">
    <source>
        <dbReference type="SAM" id="MobiDB-lite"/>
    </source>
</evidence>
<feature type="transmembrane region" description="Helical" evidence="4">
    <location>
        <begin position="7"/>
        <end position="28"/>
    </location>
</feature>
<dbReference type="InterPro" id="IPR036291">
    <property type="entry name" value="NAD(P)-bd_dom_sf"/>
</dbReference>
<dbReference type="Gene3D" id="3.40.50.720">
    <property type="entry name" value="NAD(P)-binding Rossmann-like Domain"/>
    <property type="match status" value="1"/>
</dbReference>
<comment type="caution">
    <text evidence="7">The sequence shown here is derived from an EMBL/GenBank/DDBJ whole genome shotgun (WGS) entry which is preliminary data.</text>
</comment>
<dbReference type="AlphaFoldDB" id="A0A9P8JW40"/>
<dbReference type="EMBL" id="JAHFXS010000621">
    <property type="protein sequence ID" value="KAG9983243.1"/>
    <property type="molecule type" value="Genomic_DNA"/>
</dbReference>
<dbReference type="Pfam" id="PF02737">
    <property type="entry name" value="3HCDH_N"/>
    <property type="match status" value="1"/>
</dbReference>
<feature type="compositionally biased region" description="Low complexity" evidence="3">
    <location>
        <begin position="477"/>
        <end position="490"/>
    </location>
</feature>
<dbReference type="GO" id="GO:0006631">
    <property type="term" value="P:fatty acid metabolic process"/>
    <property type="evidence" value="ECO:0007669"/>
    <property type="project" value="InterPro"/>
</dbReference>
<sequence>MSEIRTVIVVGCGVIGMGWATLFLAHGLRVIITDPAEGAEERFEQCLKNALPLIAAREELDALAKNYQFVKDVLPILVEADFVQENGPERVEWKEELLGKLDKHTRTGVVIASSSSGLPSSAFIGKCHVDPNRVLIRHPFNPPHLIPLVEVVPHPSTSQDAIQTALTFYKSLGKKPILLHKEIPGFVSNRLQAAINNEGYSLISRGIVSAEDLDAAVTSGPGLRWALTGPIATNALGGGGGVAGFANRISRLGSSIKNWEEDMLRHRFDWNEEALTRLQDESERYLRSVDWPEMCFQGGFNKFEIDTPELQAVELVKVNIKHSKGFHELETLIKHQEDDFDEPENQYNFETKIILYPCDHAEPGLFQGLQSSTGSSSTVDGLPTIAASSTSLTTSTASVGVNGNSSALITPPSSTLTTATTSIPEFTATTTSCGDLVGLLCVSLGIGRSTTSTIGATPTDDTDPTGSLDQPTNTEMPATETSLPTTTSTISTCTPIPTSCDDYSYFRLRASSSDSAVNGKCAQISAEGIPMTEDGMCYAMAFCLTSDNDLVYPVSDSPQIVVKTSSNRPVQIGSMGTPLSCVAVSNEDCTATLQCTWEMISEWLLTARTPTHRI</sequence>
<reference evidence="7" key="1">
    <citation type="journal article" date="2021" name="J Fungi (Basel)">
        <title>Virulence traits and population genomics of the black yeast Aureobasidium melanogenum.</title>
        <authorList>
            <person name="Cernosa A."/>
            <person name="Sun X."/>
            <person name="Gostincar C."/>
            <person name="Fang C."/>
            <person name="Gunde-Cimerman N."/>
            <person name="Song Z."/>
        </authorList>
    </citation>
    <scope>NUCLEOTIDE SEQUENCE</scope>
    <source>
        <strain evidence="7">EXF-9298</strain>
    </source>
</reference>
<organism evidence="7 8">
    <name type="scientific">Aureobasidium melanogenum</name>
    <name type="common">Aureobasidium pullulans var. melanogenum</name>
    <dbReference type="NCBI Taxonomy" id="46634"/>
    <lineage>
        <taxon>Eukaryota</taxon>
        <taxon>Fungi</taxon>
        <taxon>Dikarya</taxon>
        <taxon>Ascomycota</taxon>
        <taxon>Pezizomycotina</taxon>
        <taxon>Dothideomycetes</taxon>
        <taxon>Dothideomycetidae</taxon>
        <taxon>Dothideales</taxon>
        <taxon>Saccotheciaceae</taxon>
        <taxon>Aureobasidium</taxon>
    </lineage>
</organism>
<dbReference type="PANTHER" id="PTHR48075">
    <property type="entry name" value="3-HYDROXYACYL-COA DEHYDROGENASE FAMILY PROTEIN"/>
    <property type="match status" value="1"/>
</dbReference>
<dbReference type="SUPFAM" id="SSF51735">
    <property type="entry name" value="NAD(P)-binding Rossmann-fold domains"/>
    <property type="match status" value="1"/>
</dbReference>
<evidence type="ECO:0000256" key="1">
    <source>
        <dbReference type="ARBA" id="ARBA00009463"/>
    </source>
</evidence>
<evidence type="ECO:0008006" key="9">
    <source>
        <dbReference type="Google" id="ProtNLM"/>
    </source>
</evidence>
<dbReference type="Proteomes" id="UP000729357">
    <property type="component" value="Unassembled WGS sequence"/>
</dbReference>
<protein>
    <recommendedName>
        <fullName evidence="9">3-hydroxyacyl-CoA dehydrogenase</fullName>
    </recommendedName>
</protein>
<keyword evidence="4" id="KW-1133">Transmembrane helix</keyword>
<dbReference type="InterPro" id="IPR006176">
    <property type="entry name" value="3-OHacyl-CoA_DH_NAD-bd"/>
</dbReference>
<feature type="region of interest" description="Disordered" evidence="3">
    <location>
        <begin position="452"/>
        <end position="490"/>
    </location>
</feature>
<dbReference type="InterPro" id="IPR008927">
    <property type="entry name" value="6-PGluconate_DH-like_C_sf"/>
</dbReference>
<evidence type="ECO:0000256" key="4">
    <source>
        <dbReference type="SAM" id="Phobius"/>
    </source>
</evidence>
<dbReference type="GO" id="GO:0070403">
    <property type="term" value="F:NAD+ binding"/>
    <property type="evidence" value="ECO:0007669"/>
    <property type="project" value="InterPro"/>
</dbReference>
<keyword evidence="8" id="KW-1185">Reference proteome</keyword>
<dbReference type="Pfam" id="PF00725">
    <property type="entry name" value="3HCDH"/>
    <property type="match status" value="1"/>
</dbReference>
<feature type="domain" description="3-hydroxyacyl-CoA dehydrogenase NAD binding" evidence="6">
    <location>
        <begin position="6"/>
        <end position="181"/>
    </location>
</feature>
<dbReference type="InterPro" id="IPR006108">
    <property type="entry name" value="3HC_DH_C"/>
</dbReference>
<feature type="compositionally biased region" description="Polar residues" evidence="3">
    <location>
        <begin position="467"/>
        <end position="476"/>
    </location>
</feature>
<dbReference type="GO" id="GO:0050104">
    <property type="term" value="F:L-gulonate 3-dehydrogenase activity"/>
    <property type="evidence" value="ECO:0007669"/>
    <property type="project" value="TreeGrafter"/>
</dbReference>
<proteinExistence type="inferred from homology"/>
<feature type="non-terminal residue" evidence="7">
    <location>
        <position position="1"/>
    </location>
</feature>
<dbReference type="Gene3D" id="1.10.1040.10">
    <property type="entry name" value="N-(1-d-carboxylethyl)-l-norvaline Dehydrogenase, domain 2"/>
    <property type="match status" value="1"/>
</dbReference>
<evidence type="ECO:0000313" key="7">
    <source>
        <dbReference type="EMBL" id="KAG9983243.1"/>
    </source>
</evidence>
<feature type="domain" description="3-hydroxyacyl-CoA dehydrogenase C-terminal" evidence="5">
    <location>
        <begin position="185"/>
        <end position="243"/>
    </location>
</feature>